<organism evidence="1 2">
    <name type="scientific">Blautia hydrogenotrophica (strain DSM 10507 / JCM 14656 / S5a33)</name>
    <name type="common">Ruminococcus hydrogenotrophicus</name>
    <dbReference type="NCBI Taxonomy" id="476272"/>
    <lineage>
        <taxon>Bacteria</taxon>
        <taxon>Bacillati</taxon>
        <taxon>Bacillota</taxon>
        <taxon>Clostridia</taxon>
        <taxon>Lachnospirales</taxon>
        <taxon>Lachnospiraceae</taxon>
        <taxon>Blautia</taxon>
    </lineage>
</organism>
<dbReference type="HOGENOM" id="CLU_3230365_0_0_9"/>
<evidence type="ECO:0000313" key="2">
    <source>
        <dbReference type="Proteomes" id="UP000003100"/>
    </source>
</evidence>
<reference evidence="1 2" key="1">
    <citation type="submission" date="2009-01" db="EMBL/GenBank/DDBJ databases">
        <authorList>
            <person name="Fulton L."/>
            <person name="Clifton S."/>
            <person name="Fulton B."/>
            <person name="Xu J."/>
            <person name="Minx P."/>
            <person name="Pepin K.H."/>
            <person name="Johnson M."/>
            <person name="Bhonagiri V."/>
            <person name="Nash W.E."/>
            <person name="Mardis E.R."/>
            <person name="Wilson R.K."/>
        </authorList>
    </citation>
    <scope>NUCLEOTIDE SEQUENCE [LARGE SCALE GENOMIC DNA]</scope>
    <source>
        <strain evidence="2">DSM 10507 / JCM 14656 / S5a33</strain>
    </source>
</reference>
<dbReference type="Proteomes" id="UP000003100">
    <property type="component" value="Unassembled WGS sequence"/>
</dbReference>
<reference evidence="1 2" key="2">
    <citation type="submission" date="2009-02" db="EMBL/GenBank/DDBJ databases">
        <title>Draft genome sequence of Blautia hydrogenotrophica DSM 10507 (Ruminococcus hydrogenotrophicus DSM 10507).</title>
        <authorList>
            <person name="Sudarsanam P."/>
            <person name="Ley R."/>
            <person name="Guruge J."/>
            <person name="Turnbaugh P.J."/>
            <person name="Mahowald M."/>
            <person name="Liep D."/>
            <person name="Gordon J."/>
        </authorList>
    </citation>
    <scope>NUCLEOTIDE SEQUENCE [LARGE SCALE GENOMIC DNA]</scope>
    <source>
        <strain evidence="2">DSM 10507 / JCM 14656 / S5a33</strain>
    </source>
</reference>
<dbReference type="PATRIC" id="fig|476272.21.peg.1284"/>
<protein>
    <submittedName>
        <fullName evidence="1">Uncharacterized protein</fullName>
    </submittedName>
</protein>
<evidence type="ECO:0000313" key="1">
    <source>
        <dbReference type="EMBL" id="EEG47987.1"/>
    </source>
</evidence>
<proteinExistence type="predicted"/>
<dbReference type="EMBL" id="ACBZ01000171">
    <property type="protein sequence ID" value="EEG47987.1"/>
    <property type="molecule type" value="Genomic_DNA"/>
</dbReference>
<keyword evidence="2" id="KW-1185">Reference proteome</keyword>
<accession>C0CQJ7</accession>
<sequence length="43" mass="5026">MEHKIWCFLLTIHRGSGTIVLRCKNMENHLILLNSKADCIYPL</sequence>
<comment type="caution">
    <text evidence="1">The sequence shown here is derived from an EMBL/GenBank/DDBJ whole genome shotgun (WGS) entry which is preliminary data.</text>
</comment>
<name>C0CQJ7_BLAHS</name>
<gene>
    <name evidence="1" type="ORF">RUMHYD_03160</name>
</gene>
<dbReference type="AlphaFoldDB" id="C0CQJ7"/>